<keyword evidence="3 6" id="KW-0812">Transmembrane</keyword>
<name>A0ABT8AF09_9PROT</name>
<feature type="transmembrane region" description="Helical" evidence="6">
    <location>
        <begin position="255"/>
        <end position="273"/>
    </location>
</feature>
<dbReference type="Proteomes" id="UP001529369">
    <property type="component" value="Unassembled WGS sequence"/>
</dbReference>
<feature type="transmembrane region" description="Helical" evidence="6">
    <location>
        <begin position="313"/>
        <end position="338"/>
    </location>
</feature>
<feature type="transmembrane region" description="Helical" evidence="6">
    <location>
        <begin position="165"/>
        <end position="186"/>
    </location>
</feature>
<comment type="caution">
    <text evidence="7">The sequence shown here is derived from an EMBL/GenBank/DDBJ whole genome shotgun (WGS) entry which is preliminary data.</text>
</comment>
<reference evidence="8" key="1">
    <citation type="journal article" date="2019" name="Int. J. Syst. Evol. Microbiol.">
        <title>The Global Catalogue of Microorganisms (GCM) 10K type strain sequencing project: providing services to taxonomists for standard genome sequencing and annotation.</title>
        <authorList>
            <consortium name="The Broad Institute Genomics Platform"/>
            <consortium name="The Broad Institute Genome Sequencing Center for Infectious Disease"/>
            <person name="Wu L."/>
            <person name="Ma J."/>
        </authorList>
    </citation>
    <scope>NUCLEOTIDE SEQUENCE [LARGE SCALE GENOMIC DNA]</scope>
    <source>
        <strain evidence="8">CECT 7131</strain>
    </source>
</reference>
<feature type="transmembrane region" description="Helical" evidence="6">
    <location>
        <begin position="232"/>
        <end position="250"/>
    </location>
</feature>
<dbReference type="CDD" id="cd13128">
    <property type="entry name" value="MATE_Wzx_like"/>
    <property type="match status" value="1"/>
</dbReference>
<sequence>MSHSAASRTHTRTMVSGVVWNGLGRGLPLLLALVLTPILVQQLGLERWGLFTLALAMVGVFGVFDFGVGQALTRALSERIGTGRNADATALVEAAIGALLGISILVAIGLWIFVPVLVDRILQVPLGLRDQAIGAMRVLAAAAPLVVLNAALWGVLAAYQKFRAANLATIPVNLFYYLGPVLVLLVWDSLIGVMLALVACRLANTLSYLWLVRPLLPGLGLHRPRLALVVPLLRLGGWMTFSGLLTQALLYADRFLIGAILTLSAVAFYATPLDLVMRVWILPVAVAQTLLPAFASAFVTAPGPTAALLRRGGLLVMLLVLPACLVLVGGAHEILSLWLGQGFAEGSGRVLQWLGCGIFFSCVAFAPNALIDAIGRPDATAKFSLLQALVFIPLAMLLIRLIGIEGAAIAWALRAATDCLGKLWLVGWLYPPAATTARQLALPLLAGGAGLLLLLPMPGLPGMVVAGCFGFAAFLTAAFRTLDPMERNQLGSMVRHPALLLRPELT</sequence>
<keyword evidence="8" id="KW-1185">Reference proteome</keyword>
<feature type="transmembrane region" description="Helical" evidence="6">
    <location>
        <begin position="52"/>
        <end position="72"/>
    </location>
</feature>
<dbReference type="Pfam" id="PF01943">
    <property type="entry name" value="Polysacc_synt"/>
    <property type="match status" value="1"/>
</dbReference>
<dbReference type="PANTHER" id="PTHR30250">
    <property type="entry name" value="PST FAMILY PREDICTED COLANIC ACID TRANSPORTER"/>
    <property type="match status" value="1"/>
</dbReference>
<feature type="transmembrane region" description="Helical" evidence="6">
    <location>
        <begin position="92"/>
        <end position="118"/>
    </location>
</feature>
<evidence type="ECO:0000256" key="1">
    <source>
        <dbReference type="ARBA" id="ARBA00004651"/>
    </source>
</evidence>
<dbReference type="EMBL" id="JAUFPN010000206">
    <property type="protein sequence ID" value="MDN3568347.1"/>
    <property type="molecule type" value="Genomic_DNA"/>
</dbReference>
<accession>A0ABT8AF09</accession>
<keyword evidence="4 6" id="KW-1133">Transmembrane helix</keyword>
<feature type="transmembrane region" description="Helical" evidence="6">
    <location>
        <begin position="279"/>
        <end position="301"/>
    </location>
</feature>
<evidence type="ECO:0000313" key="8">
    <source>
        <dbReference type="Proteomes" id="UP001529369"/>
    </source>
</evidence>
<evidence type="ECO:0000256" key="2">
    <source>
        <dbReference type="ARBA" id="ARBA00022475"/>
    </source>
</evidence>
<feature type="transmembrane region" description="Helical" evidence="6">
    <location>
        <begin position="463"/>
        <end position="482"/>
    </location>
</feature>
<keyword evidence="5 6" id="KW-0472">Membrane</keyword>
<dbReference type="InterPro" id="IPR002797">
    <property type="entry name" value="Polysacc_synth"/>
</dbReference>
<feature type="transmembrane region" description="Helical" evidence="6">
    <location>
        <begin position="138"/>
        <end position="159"/>
    </location>
</feature>
<dbReference type="RefSeq" id="WP_290320456.1">
    <property type="nucleotide sequence ID" value="NZ_JAUFPN010000206.1"/>
</dbReference>
<feature type="transmembrane region" description="Helical" evidence="6">
    <location>
        <begin position="20"/>
        <end position="40"/>
    </location>
</feature>
<dbReference type="InterPro" id="IPR050833">
    <property type="entry name" value="Poly_Biosynth_Transport"/>
</dbReference>
<keyword evidence="2" id="KW-1003">Cell membrane</keyword>
<protein>
    <submittedName>
        <fullName evidence="7">Flippase</fullName>
    </submittedName>
</protein>
<evidence type="ECO:0000256" key="3">
    <source>
        <dbReference type="ARBA" id="ARBA00022692"/>
    </source>
</evidence>
<evidence type="ECO:0000256" key="4">
    <source>
        <dbReference type="ARBA" id="ARBA00022989"/>
    </source>
</evidence>
<feature type="transmembrane region" description="Helical" evidence="6">
    <location>
        <begin position="193"/>
        <end position="212"/>
    </location>
</feature>
<dbReference type="PANTHER" id="PTHR30250:SF26">
    <property type="entry name" value="PSMA PROTEIN"/>
    <property type="match status" value="1"/>
</dbReference>
<feature type="transmembrane region" description="Helical" evidence="6">
    <location>
        <begin position="350"/>
        <end position="371"/>
    </location>
</feature>
<proteinExistence type="predicted"/>
<organism evidence="7 8">
    <name type="scientific">Paeniroseomonas aquatica</name>
    <dbReference type="NCBI Taxonomy" id="373043"/>
    <lineage>
        <taxon>Bacteria</taxon>
        <taxon>Pseudomonadati</taxon>
        <taxon>Pseudomonadota</taxon>
        <taxon>Alphaproteobacteria</taxon>
        <taxon>Acetobacterales</taxon>
        <taxon>Acetobacteraceae</taxon>
        <taxon>Paeniroseomonas</taxon>
    </lineage>
</organism>
<feature type="transmembrane region" description="Helical" evidence="6">
    <location>
        <begin position="383"/>
        <end position="402"/>
    </location>
</feature>
<evidence type="ECO:0000256" key="6">
    <source>
        <dbReference type="SAM" id="Phobius"/>
    </source>
</evidence>
<evidence type="ECO:0000256" key="5">
    <source>
        <dbReference type="ARBA" id="ARBA00023136"/>
    </source>
</evidence>
<evidence type="ECO:0000313" key="7">
    <source>
        <dbReference type="EMBL" id="MDN3568347.1"/>
    </source>
</evidence>
<comment type="subcellular location">
    <subcellularLocation>
        <location evidence="1">Cell membrane</location>
        <topology evidence="1">Multi-pass membrane protein</topology>
    </subcellularLocation>
</comment>
<gene>
    <name evidence="7" type="ORF">QWZ14_28545</name>
</gene>